<dbReference type="PANTHER" id="PTHR43394">
    <property type="entry name" value="ATP-DEPENDENT PERMEASE MDL1, MITOCHONDRIAL"/>
    <property type="match status" value="1"/>
</dbReference>
<dbReference type="PANTHER" id="PTHR43394:SF1">
    <property type="entry name" value="ATP-BINDING CASSETTE SUB-FAMILY B MEMBER 10, MITOCHONDRIAL"/>
    <property type="match status" value="1"/>
</dbReference>
<accession>A0ABT4G8X5</accession>
<keyword evidence="11" id="KW-1185">Reference proteome</keyword>
<dbReference type="InterPro" id="IPR011527">
    <property type="entry name" value="ABC1_TM_dom"/>
</dbReference>
<evidence type="ECO:0000256" key="7">
    <source>
        <dbReference type="SAM" id="Phobius"/>
    </source>
</evidence>
<feature type="transmembrane region" description="Helical" evidence="7">
    <location>
        <begin position="263"/>
        <end position="284"/>
    </location>
</feature>
<evidence type="ECO:0000259" key="9">
    <source>
        <dbReference type="PROSITE" id="PS50929"/>
    </source>
</evidence>
<evidence type="ECO:0000313" key="10">
    <source>
        <dbReference type="EMBL" id="MCY9692623.1"/>
    </source>
</evidence>
<dbReference type="RefSeq" id="WP_268614144.1">
    <property type="nucleotide sequence ID" value="NZ_JAMDMX010000016.1"/>
</dbReference>
<dbReference type="GO" id="GO:0005524">
    <property type="term" value="F:ATP binding"/>
    <property type="evidence" value="ECO:0007669"/>
    <property type="project" value="UniProtKB-KW"/>
</dbReference>
<evidence type="ECO:0000256" key="6">
    <source>
        <dbReference type="ARBA" id="ARBA00023136"/>
    </source>
</evidence>
<dbReference type="InterPro" id="IPR017871">
    <property type="entry name" value="ABC_transporter-like_CS"/>
</dbReference>
<dbReference type="InterPro" id="IPR039421">
    <property type="entry name" value="Type_1_exporter"/>
</dbReference>
<name>A0ABT4G8X5_9BACL</name>
<dbReference type="Gene3D" id="1.20.1560.10">
    <property type="entry name" value="ABC transporter type 1, transmembrane domain"/>
    <property type="match status" value="1"/>
</dbReference>
<dbReference type="InterPro" id="IPR027417">
    <property type="entry name" value="P-loop_NTPase"/>
</dbReference>
<evidence type="ECO:0000313" key="11">
    <source>
        <dbReference type="Proteomes" id="UP001527099"/>
    </source>
</evidence>
<feature type="transmembrane region" description="Helical" evidence="7">
    <location>
        <begin position="151"/>
        <end position="173"/>
    </location>
</feature>
<organism evidence="10 11">
    <name type="scientific">Paenibacillus alginolyticus</name>
    <dbReference type="NCBI Taxonomy" id="59839"/>
    <lineage>
        <taxon>Bacteria</taxon>
        <taxon>Bacillati</taxon>
        <taxon>Bacillota</taxon>
        <taxon>Bacilli</taxon>
        <taxon>Bacillales</taxon>
        <taxon>Paenibacillaceae</taxon>
        <taxon>Paenibacillus</taxon>
    </lineage>
</organism>
<feature type="domain" description="ABC transmembrane type-1" evidence="9">
    <location>
        <begin position="23"/>
        <end position="317"/>
    </location>
</feature>
<dbReference type="SUPFAM" id="SSF52540">
    <property type="entry name" value="P-loop containing nucleoside triphosphate hydrolases"/>
    <property type="match status" value="1"/>
</dbReference>
<keyword evidence="2 7" id="KW-0812">Transmembrane</keyword>
<feature type="transmembrane region" description="Helical" evidence="7">
    <location>
        <begin position="20"/>
        <end position="44"/>
    </location>
</feature>
<comment type="subcellular location">
    <subcellularLocation>
        <location evidence="1">Cell membrane</location>
        <topology evidence="1">Multi-pass membrane protein</topology>
    </subcellularLocation>
</comment>
<keyword evidence="6 7" id="KW-0472">Membrane</keyword>
<dbReference type="PROSITE" id="PS50893">
    <property type="entry name" value="ABC_TRANSPORTER_2"/>
    <property type="match status" value="1"/>
</dbReference>
<proteinExistence type="predicted"/>
<comment type="caution">
    <text evidence="10">The sequence shown here is derived from an EMBL/GenBank/DDBJ whole genome shotgun (WGS) entry which is preliminary data.</text>
</comment>
<dbReference type="EMBL" id="JAMDMX010000016">
    <property type="protein sequence ID" value="MCY9692623.1"/>
    <property type="molecule type" value="Genomic_DNA"/>
</dbReference>
<feature type="domain" description="ABC transporter" evidence="8">
    <location>
        <begin position="356"/>
        <end position="592"/>
    </location>
</feature>
<dbReference type="SMART" id="SM00382">
    <property type="entry name" value="AAA"/>
    <property type="match status" value="1"/>
</dbReference>
<keyword evidence="4 10" id="KW-0067">ATP-binding</keyword>
<dbReference type="PROSITE" id="PS50929">
    <property type="entry name" value="ABC_TM1F"/>
    <property type="match status" value="1"/>
</dbReference>
<evidence type="ECO:0000256" key="4">
    <source>
        <dbReference type="ARBA" id="ARBA00022840"/>
    </source>
</evidence>
<sequence length="611" mass="69167">MEHLFYFTKQMHAYAGKILYVNLLGMVLISLLDGMGIFLLLPLLDISGIMNMKMGWISHLGIFEIFNDIPKPLALLLIVGMYVILISGQSLIQRNLNLRDIKIHTGFINHVRLETYNALLQVNWDFFIKKRKSDLINSLTGELGHVTSGTYVFLQFLTSIVFTLIQIGIALFLSAKLTVFVLICGLAVSFFSRTFIKRSRMLGNQSLELGRSYIGGITDHFNGIKDIKSNMLEESRRTWLINWSQRFSQERFEQTKLRANSELYYKISSSLIIAFFIYASNMFFQTQGQQLMLIILIFFRLWPRFQGVQTNLEQISAAIPAFKSLKELQNECMEAREIKGSSDYNHEKPIRIEEYLECRDVSFRYNRNEQLYALQDINLRIPSKQMTAIIGRSGAGKSTLIDILMGLLKPERGQVLVDGVPLTEANLLALRKSISYVPQDPFLFNGSIRDNMLMIDPSATEEQLWESLEFAASAEFVSKLPQGLDTLIGDRGIRLSGGERQRLVLARAILRKPSILILDEATSALDSENEAKIQEALERLQGKLTIIVIAHRLSTIRNADQVIVLDKGRIIQSGGYTQLTGEKEGLFASLLGNQMQETNKSSVTYLGSVAT</sequence>
<evidence type="ECO:0000256" key="5">
    <source>
        <dbReference type="ARBA" id="ARBA00022989"/>
    </source>
</evidence>
<gene>
    <name evidence="10" type="ORF">M5X19_06890</name>
</gene>
<evidence type="ECO:0000256" key="3">
    <source>
        <dbReference type="ARBA" id="ARBA00022741"/>
    </source>
</evidence>
<reference evidence="10 11" key="1">
    <citation type="submission" date="2022-05" db="EMBL/GenBank/DDBJ databases">
        <title>Genome Sequencing of Bee-Associated Microbes.</title>
        <authorList>
            <person name="Dunlap C."/>
        </authorList>
    </citation>
    <scope>NUCLEOTIDE SEQUENCE [LARGE SCALE GENOMIC DNA]</scope>
    <source>
        <strain evidence="10 11">NRRL B-14421</strain>
    </source>
</reference>
<dbReference type="InterPro" id="IPR003439">
    <property type="entry name" value="ABC_transporter-like_ATP-bd"/>
</dbReference>
<protein>
    <submittedName>
        <fullName evidence="10">ABC transporter ATP-binding protein/permease</fullName>
    </submittedName>
</protein>
<dbReference type="Pfam" id="PF00664">
    <property type="entry name" value="ABC_membrane"/>
    <property type="match status" value="1"/>
</dbReference>
<dbReference type="Pfam" id="PF00005">
    <property type="entry name" value="ABC_tran"/>
    <property type="match status" value="1"/>
</dbReference>
<keyword evidence="5 7" id="KW-1133">Transmembrane helix</keyword>
<keyword evidence="3" id="KW-0547">Nucleotide-binding</keyword>
<dbReference type="SUPFAM" id="SSF90123">
    <property type="entry name" value="ABC transporter transmembrane region"/>
    <property type="match status" value="1"/>
</dbReference>
<dbReference type="InterPro" id="IPR003593">
    <property type="entry name" value="AAA+_ATPase"/>
</dbReference>
<dbReference type="Proteomes" id="UP001527099">
    <property type="component" value="Unassembled WGS sequence"/>
</dbReference>
<feature type="transmembrane region" description="Helical" evidence="7">
    <location>
        <begin position="179"/>
        <end position="196"/>
    </location>
</feature>
<feature type="transmembrane region" description="Helical" evidence="7">
    <location>
        <begin position="73"/>
        <end position="92"/>
    </location>
</feature>
<dbReference type="InterPro" id="IPR036640">
    <property type="entry name" value="ABC1_TM_sf"/>
</dbReference>
<evidence type="ECO:0000256" key="2">
    <source>
        <dbReference type="ARBA" id="ARBA00022692"/>
    </source>
</evidence>
<evidence type="ECO:0000256" key="1">
    <source>
        <dbReference type="ARBA" id="ARBA00004651"/>
    </source>
</evidence>
<evidence type="ECO:0000259" key="8">
    <source>
        <dbReference type="PROSITE" id="PS50893"/>
    </source>
</evidence>
<dbReference type="Gene3D" id="3.40.50.300">
    <property type="entry name" value="P-loop containing nucleotide triphosphate hydrolases"/>
    <property type="match status" value="1"/>
</dbReference>
<dbReference type="PROSITE" id="PS00211">
    <property type="entry name" value="ABC_TRANSPORTER_1"/>
    <property type="match status" value="1"/>
</dbReference>